<dbReference type="InterPro" id="IPR050858">
    <property type="entry name" value="Mal-CoA-ACP_Trans/PKS_FabD"/>
</dbReference>
<dbReference type="Pfam" id="PF00698">
    <property type="entry name" value="Acyl_transf_1"/>
    <property type="match status" value="1"/>
</dbReference>
<dbReference type="SUPFAM" id="SSF55048">
    <property type="entry name" value="Probable ACP-binding domain of malonyl-CoA ACP transacylase"/>
    <property type="match status" value="1"/>
</dbReference>
<evidence type="ECO:0000259" key="8">
    <source>
        <dbReference type="SMART" id="SM00827"/>
    </source>
</evidence>
<dbReference type="GO" id="GO:0006633">
    <property type="term" value="P:fatty acid biosynthetic process"/>
    <property type="evidence" value="ECO:0007669"/>
    <property type="project" value="TreeGrafter"/>
</dbReference>
<proteinExistence type="inferred from homology"/>
<feature type="domain" description="Malonyl-CoA:ACP transacylase (MAT)" evidence="8">
    <location>
        <begin position="11"/>
        <end position="306"/>
    </location>
</feature>
<keyword evidence="4 6" id="KW-0012">Acyltransferase</keyword>
<evidence type="ECO:0000256" key="6">
    <source>
        <dbReference type="PIRNR" id="PIRNR000446"/>
    </source>
</evidence>
<dbReference type="InterPro" id="IPR001227">
    <property type="entry name" value="Ac_transferase_dom_sf"/>
</dbReference>
<dbReference type="InterPro" id="IPR016036">
    <property type="entry name" value="Malonyl_transacylase_ACP-bd"/>
</dbReference>
<dbReference type="PANTHER" id="PTHR42681">
    <property type="entry name" value="MALONYL-COA-ACYL CARRIER PROTEIN TRANSACYLASE, MITOCHONDRIAL"/>
    <property type="match status" value="1"/>
</dbReference>
<gene>
    <name evidence="9" type="primary">fabD</name>
    <name evidence="9" type="ORF">DFE_0574</name>
</gene>
<dbReference type="SUPFAM" id="SSF52151">
    <property type="entry name" value="FabD/lysophospholipase-like"/>
    <property type="match status" value="1"/>
</dbReference>
<reference evidence="9 10" key="1">
    <citation type="journal article" date="2018" name="Sci. Adv.">
        <title>Multi-heme cytochromes provide a pathway for survival in energy-limited environments.</title>
        <authorList>
            <person name="Deng X."/>
            <person name="Dohmae N."/>
            <person name="Nealson K.H."/>
            <person name="Hashimoto K."/>
            <person name="Okamoto A."/>
        </authorList>
    </citation>
    <scope>NUCLEOTIDE SEQUENCE [LARGE SCALE GENOMIC DNA]</scope>
    <source>
        <strain evidence="9 10">IS5</strain>
    </source>
</reference>
<dbReference type="GO" id="GO:0004314">
    <property type="term" value="F:[acyl-carrier-protein] S-malonyltransferase activity"/>
    <property type="evidence" value="ECO:0007669"/>
    <property type="project" value="UniProtKB-EC"/>
</dbReference>
<accession>A0A2Z6AVR0</accession>
<comment type="similarity">
    <text evidence="6">Belongs to the fabD family.</text>
</comment>
<sequence>MNAITPLTAVLFPGQGSQVKNMGRDLAEEDSDYMYWWTKAEAISQQPLREIYWGGDDQDMADTRALQPALTVTNLTLWMHAAKKIKADSFAGHSLGEYAALAAAKVLDVEKVLELVSLRGKLMAEAGAPDQGMTALLKLSQEDAEALVVTAREQSGAELIVANYNTPGQFVISGQKPALEAAAAIAKEKKGRAIPLPVSGAFHSPLIDEAAQELKVQLLKADWRTPEADVFFNATASTEGNPEIIKDIMCRQMVSPVRWIEINQTQYRGGSRTFIEIGPKGVLAKMLGQNLKGLDKDWTGTNLDTMAAIDEAE</sequence>
<evidence type="ECO:0000256" key="5">
    <source>
        <dbReference type="ARBA" id="ARBA00048462"/>
    </source>
</evidence>
<evidence type="ECO:0000256" key="4">
    <source>
        <dbReference type="ARBA" id="ARBA00023315"/>
    </source>
</evidence>
<dbReference type="EMBL" id="AP017378">
    <property type="protein sequence ID" value="BBD07300.1"/>
    <property type="molecule type" value="Genomic_DNA"/>
</dbReference>
<dbReference type="Proteomes" id="UP000269883">
    <property type="component" value="Chromosome"/>
</dbReference>
<feature type="active site" evidence="7">
    <location>
        <position position="94"/>
    </location>
</feature>
<dbReference type="EC" id="2.3.1.39" evidence="1 6"/>
<dbReference type="Gene3D" id="3.30.70.250">
    <property type="entry name" value="Malonyl-CoA ACP transacylase, ACP-binding"/>
    <property type="match status" value="1"/>
</dbReference>
<dbReference type="AlphaFoldDB" id="A0A2Z6AVR0"/>
<evidence type="ECO:0000256" key="2">
    <source>
        <dbReference type="ARBA" id="ARBA00018953"/>
    </source>
</evidence>
<keyword evidence="10" id="KW-1185">Reference proteome</keyword>
<evidence type="ECO:0000313" key="9">
    <source>
        <dbReference type="EMBL" id="BBD07300.1"/>
    </source>
</evidence>
<evidence type="ECO:0000256" key="7">
    <source>
        <dbReference type="PIRSR" id="PIRSR000446-1"/>
    </source>
</evidence>
<feature type="active site" evidence="7">
    <location>
        <position position="203"/>
    </location>
</feature>
<name>A0A2Z6AVR0_9BACT</name>
<dbReference type="OrthoDB" id="9808564at2"/>
<evidence type="ECO:0000256" key="3">
    <source>
        <dbReference type="ARBA" id="ARBA00022679"/>
    </source>
</evidence>
<comment type="catalytic activity">
    <reaction evidence="5 6">
        <text>holo-[ACP] + malonyl-CoA = malonyl-[ACP] + CoA</text>
        <dbReference type="Rhea" id="RHEA:41792"/>
        <dbReference type="Rhea" id="RHEA-COMP:9623"/>
        <dbReference type="Rhea" id="RHEA-COMP:9685"/>
        <dbReference type="ChEBI" id="CHEBI:57287"/>
        <dbReference type="ChEBI" id="CHEBI:57384"/>
        <dbReference type="ChEBI" id="CHEBI:64479"/>
        <dbReference type="ChEBI" id="CHEBI:78449"/>
        <dbReference type="EC" id="2.3.1.39"/>
    </reaction>
</comment>
<dbReference type="Gene3D" id="3.40.366.10">
    <property type="entry name" value="Malonyl-Coenzyme A Acyl Carrier Protein, domain 2"/>
    <property type="match status" value="1"/>
</dbReference>
<dbReference type="InterPro" id="IPR024925">
    <property type="entry name" value="Malonyl_CoA-ACP_transAc"/>
</dbReference>
<dbReference type="PANTHER" id="PTHR42681:SF1">
    <property type="entry name" value="MALONYL-COA-ACYL CARRIER PROTEIN TRANSACYLASE, MITOCHONDRIAL"/>
    <property type="match status" value="1"/>
</dbReference>
<dbReference type="InterPro" id="IPR014043">
    <property type="entry name" value="Acyl_transferase_dom"/>
</dbReference>
<dbReference type="InterPro" id="IPR016035">
    <property type="entry name" value="Acyl_Trfase/lysoPLipase"/>
</dbReference>
<dbReference type="SMART" id="SM00827">
    <property type="entry name" value="PKS_AT"/>
    <property type="match status" value="1"/>
</dbReference>
<dbReference type="GO" id="GO:0005829">
    <property type="term" value="C:cytosol"/>
    <property type="evidence" value="ECO:0007669"/>
    <property type="project" value="TreeGrafter"/>
</dbReference>
<protein>
    <recommendedName>
        <fullName evidence="2 6">Malonyl CoA-acyl carrier protein transacylase</fullName>
        <ecNumber evidence="1 6">2.3.1.39</ecNumber>
    </recommendedName>
</protein>
<dbReference type="RefSeq" id="WP_126376442.1">
    <property type="nucleotide sequence ID" value="NZ_AP017378.1"/>
</dbReference>
<evidence type="ECO:0000313" key="10">
    <source>
        <dbReference type="Proteomes" id="UP000269883"/>
    </source>
</evidence>
<dbReference type="PIRSF" id="PIRSF000446">
    <property type="entry name" value="Mct"/>
    <property type="match status" value="1"/>
</dbReference>
<organism evidence="9 10">
    <name type="scientific">Desulfovibrio ferrophilus</name>
    <dbReference type="NCBI Taxonomy" id="241368"/>
    <lineage>
        <taxon>Bacteria</taxon>
        <taxon>Pseudomonadati</taxon>
        <taxon>Thermodesulfobacteriota</taxon>
        <taxon>Desulfovibrionia</taxon>
        <taxon>Desulfovibrionales</taxon>
        <taxon>Desulfovibrionaceae</taxon>
        <taxon>Desulfovibrio</taxon>
    </lineage>
</organism>
<evidence type="ECO:0000256" key="1">
    <source>
        <dbReference type="ARBA" id="ARBA00013258"/>
    </source>
</evidence>
<dbReference type="KEGG" id="dfl:DFE_0574"/>
<keyword evidence="3 6" id="KW-0808">Transferase</keyword>